<dbReference type="PROSITE" id="PS51886">
    <property type="entry name" value="TLDC"/>
    <property type="match status" value="1"/>
</dbReference>
<dbReference type="Proteomes" id="UP000688137">
    <property type="component" value="Unassembled WGS sequence"/>
</dbReference>
<keyword evidence="4" id="KW-1185">Reference proteome</keyword>
<organism evidence="3 4">
    <name type="scientific">Paramecium primaurelia</name>
    <dbReference type="NCBI Taxonomy" id="5886"/>
    <lineage>
        <taxon>Eukaryota</taxon>
        <taxon>Sar</taxon>
        <taxon>Alveolata</taxon>
        <taxon>Ciliophora</taxon>
        <taxon>Intramacronucleata</taxon>
        <taxon>Oligohymenophorea</taxon>
        <taxon>Peniculida</taxon>
        <taxon>Parameciidae</taxon>
        <taxon>Paramecium</taxon>
    </lineage>
</organism>
<evidence type="ECO:0000313" key="4">
    <source>
        <dbReference type="Proteomes" id="UP000688137"/>
    </source>
</evidence>
<feature type="coiled-coil region" evidence="1">
    <location>
        <begin position="480"/>
        <end position="601"/>
    </location>
</feature>
<proteinExistence type="predicted"/>
<sequence length="789" mass="93041">METKHPDEIPKRFCQMHDNYDIIAVDLSISCNKKFLYVKCLLEMIETKSIVLSDKAIQMIKDMKNKSDEQKQELNKIKLQNLKQLQNSTAQFEGLIKNTLSKLSDSIEHQIIENQNELDTTDSQVQRIDLEEDIEILSTNYKENEEFNMAVQHIDKSKLSQFFDSIKESLIQQQSSKHFNQINQLIDNIEKQLSISQDTKNKQIEEYKTPSLNQLCSKHNYQIISVNLNQVQNNENLNRLACIQCIQEIPIQYVTLNETSKRWNQFVEQQDEMKSKYQRQREFKIKKTIKFIKQLKQQYQQILTEIIQSLNDQLNQVIEDSQQIKQMDISVFLQLDEKSIQQIVNILSLKDQPHSLKTIQENTDKHYSQFQQQLISKLNNLIQQELIIKEKLIKISNNNEKQLEESDFEDIKDNPNITQFLQNCRLQSQYLQIVEDSFNFYKNFEIQVVSQTKSELSYFIQLYYQQFQFYSNKMKTLIKADDTETSLKQLQQEKFLLQNKLQEETQAKEQNQQELQKELNQQIAQAKSQEQTLQQQLQEQTNQYNEQKKQIEKFENQIKYQELQTQINNLNQTIKSTQLELQQKTQQIELKDKEFKNLQEAFPQIQLNLTQGKITLLKDDYYSKLLKTIEDKAKKKIKNQYLIYCGTKDGLKKESFWKSVNGMSNLLMVFKSKSDYIFGGYSPCQRYAASRGFYGADNTLSSFLFSQTHNKIYLLQSGQMVNAIYCHQNYGPTFGAGHDLQISSDFNGGYSNLGNTYQWDEYQNAQSNHLFGQTTPQIVECEIILLTYM</sequence>
<dbReference type="PANTHER" id="PTHR23354:SF122">
    <property type="entry name" value="GTPASE-ACTIVATING PROTEIN SKYWALKER"/>
    <property type="match status" value="1"/>
</dbReference>
<evidence type="ECO:0000256" key="1">
    <source>
        <dbReference type="SAM" id="Coils"/>
    </source>
</evidence>
<gene>
    <name evidence="3" type="ORF">PPRIM_AZ9-3.1.T1850011</name>
</gene>
<protein>
    <recommendedName>
        <fullName evidence="2">TLDc domain-containing protein</fullName>
    </recommendedName>
</protein>
<dbReference type="AlphaFoldDB" id="A0A8S1QQ99"/>
<dbReference type="EMBL" id="CAJJDM010000194">
    <property type="protein sequence ID" value="CAD8116965.1"/>
    <property type="molecule type" value="Genomic_DNA"/>
</dbReference>
<keyword evidence="1" id="KW-0175">Coiled coil</keyword>
<name>A0A8S1QQ99_PARPR</name>
<evidence type="ECO:0000259" key="2">
    <source>
        <dbReference type="PROSITE" id="PS51886"/>
    </source>
</evidence>
<accession>A0A8S1QQ99</accession>
<feature type="coiled-coil region" evidence="1">
    <location>
        <begin position="292"/>
        <end position="327"/>
    </location>
</feature>
<reference evidence="3" key="1">
    <citation type="submission" date="2021-01" db="EMBL/GenBank/DDBJ databases">
        <authorList>
            <consortium name="Genoscope - CEA"/>
            <person name="William W."/>
        </authorList>
    </citation>
    <scope>NUCLEOTIDE SEQUENCE</scope>
</reference>
<comment type="caution">
    <text evidence="3">The sequence shown here is derived from an EMBL/GenBank/DDBJ whole genome shotgun (WGS) entry which is preliminary data.</text>
</comment>
<feature type="domain" description="TLDc" evidence="2">
    <location>
        <begin position="615"/>
        <end position="774"/>
    </location>
</feature>
<evidence type="ECO:0000313" key="3">
    <source>
        <dbReference type="EMBL" id="CAD8116965.1"/>
    </source>
</evidence>
<feature type="coiled-coil region" evidence="1">
    <location>
        <begin position="53"/>
        <end position="80"/>
    </location>
</feature>
<dbReference type="InterPro" id="IPR006571">
    <property type="entry name" value="TLDc_dom"/>
</dbReference>
<dbReference type="PANTHER" id="PTHR23354">
    <property type="entry name" value="NUCLEOLAR PROTEIN 7/ESTROGEN RECEPTOR COACTIVATOR-RELATED"/>
    <property type="match status" value="1"/>
</dbReference>
<dbReference type="Pfam" id="PF07534">
    <property type="entry name" value="TLD"/>
    <property type="match status" value="1"/>
</dbReference>